<name>A0ABY1P4I2_9HYPH</name>
<accession>A0ABY1P4I2</accession>
<evidence type="ECO:0000256" key="2">
    <source>
        <dbReference type="SAM" id="Phobius"/>
    </source>
</evidence>
<sequence>MTDIRARHSLHAQQEPGERQPRSRRQSISRKALSPGFANTALCYLCLLSFALSPVALLFSLAYAHTDHGIHRQHYYYIRTTIAVLVIGLSAGALLVLIGANTSPAVILSGVGIVAAAALTSIARCLHGLVRSFRKAPLRNHRTYLI</sequence>
<dbReference type="Proteomes" id="UP001157914">
    <property type="component" value="Unassembled WGS sequence"/>
</dbReference>
<evidence type="ECO:0000313" key="4">
    <source>
        <dbReference type="Proteomes" id="UP001157914"/>
    </source>
</evidence>
<keyword evidence="2" id="KW-0472">Membrane</keyword>
<organism evidence="3 4">
    <name type="scientific">Roseibium denhamense</name>
    <dbReference type="NCBI Taxonomy" id="76305"/>
    <lineage>
        <taxon>Bacteria</taxon>
        <taxon>Pseudomonadati</taxon>
        <taxon>Pseudomonadota</taxon>
        <taxon>Alphaproteobacteria</taxon>
        <taxon>Hyphomicrobiales</taxon>
        <taxon>Stappiaceae</taxon>
        <taxon>Roseibium</taxon>
    </lineage>
</organism>
<protein>
    <submittedName>
        <fullName evidence="3">Uncharacterized protein</fullName>
    </submittedName>
</protein>
<feature type="transmembrane region" description="Helical" evidence="2">
    <location>
        <begin position="106"/>
        <end position="126"/>
    </location>
</feature>
<proteinExistence type="predicted"/>
<keyword evidence="2" id="KW-1133">Transmembrane helix</keyword>
<keyword evidence="4" id="KW-1185">Reference proteome</keyword>
<evidence type="ECO:0000256" key="1">
    <source>
        <dbReference type="SAM" id="MobiDB-lite"/>
    </source>
</evidence>
<comment type="caution">
    <text evidence="3">The sequence shown here is derived from an EMBL/GenBank/DDBJ whole genome shotgun (WGS) entry which is preliminary data.</text>
</comment>
<keyword evidence="2" id="KW-0812">Transmembrane</keyword>
<feature type="transmembrane region" description="Helical" evidence="2">
    <location>
        <begin position="37"/>
        <end position="64"/>
    </location>
</feature>
<reference evidence="3 4" key="1">
    <citation type="submission" date="2017-05" db="EMBL/GenBank/DDBJ databases">
        <authorList>
            <person name="Varghese N."/>
            <person name="Submissions S."/>
        </authorList>
    </citation>
    <scope>NUCLEOTIDE SEQUENCE [LARGE SCALE GENOMIC DNA]</scope>
    <source>
        <strain evidence="3 4">DSM 15949</strain>
    </source>
</reference>
<dbReference type="RefSeq" id="WP_155193027.1">
    <property type="nucleotide sequence ID" value="NZ_BAAAEA010000002.1"/>
</dbReference>
<dbReference type="EMBL" id="FXTT01000003">
    <property type="protein sequence ID" value="SMP26085.1"/>
    <property type="molecule type" value="Genomic_DNA"/>
</dbReference>
<feature type="transmembrane region" description="Helical" evidence="2">
    <location>
        <begin position="76"/>
        <end position="100"/>
    </location>
</feature>
<evidence type="ECO:0000313" key="3">
    <source>
        <dbReference type="EMBL" id="SMP26085.1"/>
    </source>
</evidence>
<gene>
    <name evidence="3" type="ORF">SAMN06265374_2659</name>
</gene>
<feature type="region of interest" description="Disordered" evidence="1">
    <location>
        <begin position="1"/>
        <end position="26"/>
    </location>
</feature>